<keyword evidence="2" id="KW-1133">Transmembrane helix</keyword>
<keyword evidence="2" id="KW-0472">Membrane</keyword>
<gene>
    <name evidence="3" type="ORF">WAB15_17590</name>
</gene>
<evidence type="ECO:0000313" key="4">
    <source>
        <dbReference type="Proteomes" id="UP001626628"/>
    </source>
</evidence>
<keyword evidence="4" id="KW-1185">Reference proteome</keyword>
<accession>A0ABZ2QM96</accession>
<dbReference type="Proteomes" id="UP001626628">
    <property type="component" value="Chromosome"/>
</dbReference>
<evidence type="ECO:0000313" key="3">
    <source>
        <dbReference type="EMBL" id="WXK77667.1"/>
    </source>
</evidence>
<organism evidence="3 4">
    <name type="scientific">Streptomyces sirii</name>
    <dbReference type="NCBI Taxonomy" id="3127701"/>
    <lineage>
        <taxon>Bacteria</taxon>
        <taxon>Bacillati</taxon>
        <taxon>Actinomycetota</taxon>
        <taxon>Actinomycetes</taxon>
        <taxon>Kitasatosporales</taxon>
        <taxon>Streptomycetaceae</taxon>
        <taxon>Streptomyces</taxon>
    </lineage>
</organism>
<sequence length="114" mass="12013">MRKRSHHQRGGVTAVPTGPPTHPTAPPGPLLTSLLGHGLLIVGALSSHLTVIGWFTPPEAVRRRAVRAGAAYALAPATVIVLFLRTPLPGEHPNGCPPCWTARPPDLRPSGEPH</sequence>
<name>A0ABZ2QM96_9ACTN</name>
<feature type="region of interest" description="Disordered" evidence="1">
    <location>
        <begin position="92"/>
        <end position="114"/>
    </location>
</feature>
<proteinExistence type="predicted"/>
<reference evidence="3 4" key="1">
    <citation type="submission" date="2024-03" db="EMBL/GenBank/DDBJ databases">
        <title>The complete genome of Streptomyces sirii sp.nov.</title>
        <authorList>
            <person name="Zakalyukina Y.V."/>
            <person name="Belik A.R."/>
            <person name="Biryukov M.V."/>
            <person name="Baturina O.A."/>
            <person name="Kabilov M.R."/>
        </authorList>
    </citation>
    <scope>NUCLEOTIDE SEQUENCE [LARGE SCALE GENOMIC DNA]</scope>
    <source>
        <strain evidence="3 4">BP-8</strain>
    </source>
</reference>
<evidence type="ECO:0000256" key="2">
    <source>
        <dbReference type="SAM" id="Phobius"/>
    </source>
</evidence>
<feature type="transmembrane region" description="Helical" evidence="2">
    <location>
        <begin position="66"/>
        <end position="84"/>
    </location>
</feature>
<feature type="transmembrane region" description="Helical" evidence="2">
    <location>
        <begin position="34"/>
        <end position="54"/>
    </location>
</feature>
<feature type="region of interest" description="Disordered" evidence="1">
    <location>
        <begin position="1"/>
        <end position="29"/>
    </location>
</feature>
<evidence type="ECO:0000256" key="1">
    <source>
        <dbReference type="SAM" id="MobiDB-lite"/>
    </source>
</evidence>
<feature type="compositionally biased region" description="Pro residues" evidence="1">
    <location>
        <begin position="17"/>
        <end position="29"/>
    </location>
</feature>
<evidence type="ECO:0008006" key="5">
    <source>
        <dbReference type="Google" id="ProtNLM"/>
    </source>
</evidence>
<dbReference type="RefSeq" id="WP_407286837.1">
    <property type="nucleotide sequence ID" value="NZ_CP147982.1"/>
</dbReference>
<protein>
    <recommendedName>
        <fullName evidence="5">Integral membrane protein</fullName>
    </recommendedName>
</protein>
<dbReference type="EMBL" id="CP147982">
    <property type="protein sequence ID" value="WXK77667.1"/>
    <property type="molecule type" value="Genomic_DNA"/>
</dbReference>
<keyword evidence="2" id="KW-0812">Transmembrane</keyword>
<feature type="compositionally biased region" description="Basic and acidic residues" evidence="1">
    <location>
        <begin position="105"/>
        <end position="114"/>
    </location>
</feature>